<evidence type="ECO:0000313" key="2">
    <source>
        <dbReference type="EMBL" id="TWV68423.1"/>
    </source>
</evidence>
<dbReference type="AlphaFoldDB" id="A0A5C6L071"/>
<dbReference type="RefSeq" id="WP_146293908.1">
    <property type="nucleotide sequence ID" value="NZ_VOHY01000021.1"/>
</dbReference>
<feature type="coiled-coil region" evidence="1">
    <location>
        <begin position="95"/>
        <end position="125"/>
    </location>
</feature>
<organism evidence="2 3">
    <name type="scientific">Bacteroides fragilis</name>
    <dbReference type="NCBI Taxonomy" id="817"/>
    <lineage>
        <taxon>Bacteria</taxon>
        <taxon>Pseudomonadati</taxon>
        <taxon>Bacteroidota</taxon>
        <taxon>Bacteroidia</taxon>
        <taxon>Bacteroidales</taxon>
        <taxon>Bacteroidaceae</taxon>
        <taxon>Bacteroides</taxon>
    </lineage>
</organism>
<accession>A0A5C6L071</accession>
<sequence>MLKSEMLECLINYYSDGNKAKFSAHIGVKPQTVSAWIARNTFDAEVLYAKCSDISADWLLNNGVGDMLKSVNNTATANGNSSIAAINSNVTMESNEVLKERLKLMEELLAEKERLIKVYEKMMEGK</sequence>
<proteinExistence type="predicted"/>
<dbReference type="GO" id="GO:0003677">
    <property type="term" value="F:DNA binding"/>
    <property type="evidence" value="ECO:0007669"/>
    <property type="project" value="InterPro"/>
</dbReference>
<evidence type="ECO:0000256" key="1">
    <source>
        <dbReference type="SAM" id="Coils"/>
    </source>
</evidence>
<dbReference type="Gene3D" id="1.10.260.40">
    <property type="entry name" value="lambda repressor-like DNA-binding domains"/>
    <property type="match status" value="1"/>
</dbReference>
<keyword evidence="1" id="KW-0175">Coiled coil</keyword>
<name>A0A5C6L071_BACFG</name>
<reference evidence="2 3" key="1">
    <citation type="submission" date="2019-08" db="EMBL/GenBank/DDBJ databases">
        <title>Genome sequencing of Bacteroides fragilis Sample_iSURF_9.</title>
        <authorList>
            <person name="Chandler J.E."/>
            <person name="Ruoff K.L."/>
            <person name="Price C.E."/>
            <person name="Valls R.A."/>
            <person name="O'Toole G.A."/>
        </authorList>
    </citation>
    <scope>NUCLEOTIDE SEQUENCE [LARGE SCALE GENOMIC DNA]</scope>
    <source>
        <strain evidence="2 3">CFPLTA004_1B</strain>
    </source>
</reference>
<dbReference type="InterPro" id="IPR010982">
    <property type="entry name" value="Lambda_DNA-bd_dom_sf"/>
</dbReference>
<comment type="caution">
    <text evidence="2">The sequence shown here is derived from an EMBL/GenBank/DDBJ whole genome shotgun (WGS) entry which is preliminary data.</text>
</comment>
<dbReference type="Proteomes" id="UP000318041">
    <property type="component" value="Unassembled WGS sequence"/>
</dbReference>
<evidence type="ECO:0000313" key="3">
    <source>
        <dbReference type="Proteomes" id="UP000318041"/>
    </source>
</evidence>
<gene>
    <name evidence="2" type="ORF">FSA08_20890</name>
</gene>
<protein>
    <submittedName>
        <fullName evidence="2">Bacteriophage CI repressor</fullName>
    </submittedName>
</protein>
<dbReference type="EMBL" id="VOHY01000021">
    <property type="protein sequence ID" value="TWV68423.1"/>
    <property type="molecule type" value="Genomic_DNA"/>
</dbReference>